<dbReference type="InterPro" id="IPR027417">
    <property type="entry name" value="P-loop_NTPase"/>
</dbReference>
<evidence type="ECO:0000256" key="2">
    <source>
        <dbReference type="ARBA" id="ARBA00023134"/>
    </source>
</evidence>
<dbReference type="Proteomes" id="UP001620626">
    <property type="component" value="Unassembled WGS sequence"/>
</dbReference>
<dbReference type="PROSITE" id="PS51419">
    <property type="entry name" value="RAB"/>
    <property type="match status" value="1"/>
</dbReference>
<dbReference type="InterPro" id="IPR001806">
    <property type="entry name" value="Small_GTPase"/>
</dbReference>
<keyword evidence="6" id="KW-1185">Reference proteome</keyword>
<evidence type="ECO:0000256" key="1">
    <source>
        <dbReference type="ARBA" id="ARBA00022741"/>
    </source>
</evidence>
<dbReference type="SUPFAM" id="SSF52540">
    <property type="entry name" value="P-loop containing nucleoside triphosphate hydrolases"/>
    <property type="match status" value="1"/>
</dbReference>
<dbReference type="Pfam" id="PF00071">
    <property type="entry name" value="Ras"/>
    <property type="match status" value="1"/>
</dbReference>
<dbReference type="GO" id="GO:0005525">
    <property type="term" value="F:GTP binding"/>
    <property type="evidence" value="ECO:0007669"/>
    <property type="project" value="UniProtKB-KW"/>
</dbReference>
<dbReference type="SMART" id="SM00173">
    <property type="entry name" value="RAS"/>
    <property type="match status" value="1"/>
</dbReference>
<feature type="region of interest" description="Disordered" evidence="3">
    <location>
        <begin position="363"/>
        <end position="412"/>
    </location>
</feature>
<sequence length="412" mass="45430">MQIYPEYVEFRPACLVKLTAPGTGLRQFDPYGPPLSKKDRFTNRKQTKTISKRSRTNGQTEVPQLTAMIGTSSNGTMANGKTNGTATGPFTMGNGRTMPVFVQQYFVSNYDQQTIADSYTKCCFVDDALYKVEILDTAGQGEFAAMRAQQLRTGVGFLLVFSVTNAQSLDYVLRLRKLIERLNDRDHLPMILVGNKPDLLDAQRKVSKTEAENLANQLQLTYLECSAKYRHNVDQQIIKMILFASLLPVHLLLVVSAIMVLILCQCAGACSKKKRDDETDVSAKTLKLGSPKKPEKKPTKNNKPTTGNKPTTDDRINAYLASKNRHPNPKNADIFPPIAIPAVDGGSNANIFELVEKVNVPTNTALAPPKKPTQAAKGTDGLKKQKETAGEQKQKETAGEQKQRGKDGEQKP</sequence>
<comment type="caution">
    <text evidence="5">The sequence shown here is derived from an EMBL/GenBank/DDBJ whole genome shotgun (WGS) entry which is preliminary data.</text>
</comment>
<dbReference type="PANTHER" id="PTHR24070">
    <property type="entry name" value="RAS, DI-RAS, AND RHEB FAMILY MEMBERS OF SMALL GTPASE SUPERFAMILY"/>
    <property type="match status" value="1"/>
</dbReference>
<feature type="compositionally biased region" description="Basic residues" evidence="3">
    <location>
        <begin position="43"/>
        <end position="55"/>
    </location>
</feature>
<feature type="region of interest" description="Disordered" evidence="3">
    <location>
        <begin position="29"/>
        <end position="59"/>
    </location>
</feature>
<organism evidence="5 6">
    <name type="scientific">Heterodera trifolii</name>
    <dbReference type="NCBI Taxonomy" id="157864"/>
    <lineage>
        <taxon>Eukaryota</taxon>
        <taxon>Metazoa</taxon>
        <taxon>Ecdysozoa</taxon>
        <taxon>Nematoda</taxon>
        <taxon>Chromadorea</taxon>
        <taxon>Rhabditida</taxon>
        <taxon>Tylenchina</taxon>
        <taxon>Tylenchomorpha</taxon>
        <taxon>Tylenchoidea</taxon>
        <taxon>Heteroderidae</taxon>
        <taxon>Heteroderinae</taxon>
        <taxon>Heterodera</taxon>
    </lineage>
</organism>
<feature type="region of interest" description="Disordered" evidence="3">
    <location>
        <begin position="278"/>
        <end position="314"/>
    </location>
</feature>
<dbReference type="AlphaFoldDB" id="A0ABD2MEQ0"/>
<dbReference type="PRINTS" id="PR00449">
    <property type="entry name" value="RASTRNSFRMNG"/>
</dbReference>
<evidence type="ECO:0000256" key="4">
    <source>
        <dbReference type="SAM" id="Phobius"/>
    </source>
</evidence>
<dbReference type="NCBIfam" id="TIGR00231">
    <property type="entry name" value="small_GTP"/>
    <property type="match status" value="1"/>
</dbReference>
<keyword evidence="1" id="KW-0547">Nucleotide-binding</keyword>
<gene>
    <name evidence="5" type="ORF">niasHT_003603</name>
</gene>
<feature type="transmembrane region" description="Helical" evidence="4">
    <location>
        <begin position="240"/>
        <end position="263"/>
    </location>
</feature>
<keyword evidence="2" id="KW-0342">GTP-binding</keyword>
<dbReference type="Gene3D" id="3.40.50.300">
    <property type="entry name" value="P-loop containing nucleotide triphosphate hydrolases"/>
    <property type="match status" value="1"/>
</dbReference>
<keyword evidence="4" id="KW-0812">Transmembrane</keyword>
<dbReference type="InterPro" id="IPR020849">
    <property type="entry name" value="Small_GTPase_Ras-type"/>
</dbReference>
<name>A0ABD2MEQ0_9BILA</name>
<evidence type="ECO:0000256" key="3">
    <source>
        <dbReference type="SAM" id="MobiDB-lite"/>
    </source>
</evidence>
<evidence type="ECO:0000313" key="5">
    <source>
        <dbReference type="EMBL" id="KAL3126006.1"/>
    </source>
</evidence>
<keyword evidence="4" id="KW-1133">Transmembrane helix</keyword>
<keyword evidence="4" id="KW-0472">Membrane</keyword>
<proteinExistence type="predicted"/>
<dbReference type="PROSITE" id="PS51421">
    <property type="entry name" value="RAS"/>
    <property type="match status" value="1"/>
</dbReference>
<reference evidence="5 6" key="1">
    <citation type="submission" date="2024-10" db="EMBL/GenBank/DDBJ databases">
        <authorList>
            <person name="Kim D."/>
        </authorList>
    </citation>
    <scope>NUCLEOTIDE SEQUENCE [LARGE SCALE GENOMIC DNA]</scope>
    <source>
        <strain evidence="5">BH-2024</strain>
    </source>
</reference>
<dbReference type="EMBL" id="JBICBT010000011">
    <property type="protein sequence ID" value="KAL3126006.1"/>
    <property type="molecule type" value="Genomic_DNA"/>
</dbReference>
<accession>A0ABD2MEQ0</accession>
<dbReference type="SMART" id="SM00175">
    <property type="entry name" value="RAB"/>
    <property type="match status" value="1"/>
</dbReference>
<protein>
    <submittedName>
        <fullName evidence="5">Uncharacterized protein</fullName>
    </submittedName>
</protein>
<dbReference type="SMART" id="SM00174">
    <property type="entry name" value="RHO"/>
    <property type="match status" value="1"/>
</dbReference>
<feature type="compositionally biased region" description="Basic and acidic residues" evidence="3">
    <location>
        <begin position="380"/>
        <end position="412"/>
    </location>
</feature>
<dbReference type="InterPro" id="IPR005225">
    <property type="entry name" value="Small_GTP-bd"/>
</dbReference>
<evidence type="ECO:0000313" key="6">
    <source>
        <dbReference type="Proteomes" id="UP001620626"/>
    </source>
</evidence>
<feature type="compositionally biased region" description="Low complexity" evidence="3">
    <location>
        <begin position="301"/>
        <end position="310"/>
    </location>
</feature>